<dbReference type="EMBL" id="JBFALK010000022">
    <property type="protein sequence ID" value="MEV0973523.1"/>
    <property type="molecule type" value="Genomic_DNA"/>
</dbReference>
<comment type="caution">
    <text evidence="2">The sequence shown here is derived from an EMBL/GenBank/DDBJ whole genome shotgun (WGS) entry which is preliminary data.</text>
</comment>
<evidence type="ECO:0000259" key="1">
    <source>
        <dbReference type="Pfam" id="PF12973"/>
    </source>
</evidence>
<evidence type="ECO:0000313" key="3">
    <source>
        <dbReference type="Proteomes" id="UP001551675"/>
    </source>
</evidence>
<proteinExistence type="predicted"/>
<protein>
    <recommendedName>
        <fullName evidence="1">ChrR-like cupin domain-containing protein</fullName>
    </recommendedName>
</protein>
<dbReference type="InterPro" id="IPR014710">
    <property type="entry name" value="RmlC-like_jellyroll"/>
</dbReference>
<name>A0ABV3GPI3_MICGL</name>
<reference evidence="2 3" key="1">
    <citation type="submission" date="2024-06" db="EMBL/GenBank/DDBJ databases">
        <title>The Natural Products Discovery Center: Release of the First 8490 Sequenced Strains for Exploring Actinobacteria Biosynthetic Diversity.</title>
        <authorList>
            <person name="Kalkreuter E."/>
            <person name="Kautsar S.A."/>
            <person name="Yang D."/>
            <person name="Bader C.D."/>
            <person name="Teijaro C.N."/>
            <person name="Fluegel L."/>
            <person name="Davis C.M."/>
            <person name="Simpson J.R."/>
            <person name="Lauterbach L."/>
            <person name="Steele A.D."/>
            <person name="Gui C."/>
            <person name="Meng S."/>
            <person name="Li G."/>
            <person name="Viehrig K."/>
            <person name="Ye F."/>
            <person name="Su P."/>
            <person name="Kiefer A.F."/>
            <person name="Nichols A."/>
            <person name="Cepeda A.J."/>
            <person name="Yan W."/>
            <person name="Fan B."/>
            <person name="Jiang Y."/>
            <person name="Adhikari A."/>
            <person name="Zheng C.-J."/>
            <person name="Schuster L."/>
            <person name="Cowan T.M."/>
            <person name="Smanski M.J."/>
            <person name="Chevrette M.G."/>
            <person name="De Carvalho L.P.S."/>
            <person name="Shen B."/>
        </authorList>
    </citation>
    <scope>NUCLEOTIDE SEQUENCE [LARGE SCALE GENOMIC DNA]</scope>
    <source>
        <strain evidence="2 3">NPDC050100</strain>
    </source>
</reference>
<dbReference type="RefSeq" id="WP_358139224.1">
    <property type="nucleotide sequence ID" value="NZ_JBFALK010000022.1"/>
</dbReference>
<dbReference type="InterPro" id="IPR011051">
    <property type="entry name" value="RmlC_Cupin_sf"/>
</dbReference>
<sequence>MAAVRVVALDDADLPWIDVTMPASSSAVRLVRLHADAATGASVSLVRFPPGWTRPGTGHYTCAEEFVAFDGEISVSGSRFAAGAYKYLPSHASRADSFAGEDGCLAVAWFSGPPVWRDGIADDAPGPDRAAAPDSSAPLGSAPLGSVLLGSVAEFSRRLPGDARDAPAGYDAVFLDARAWAYVPEGEPFPDLPGRVLVRRWGRTGG</sequence>
<dbReference type="InterPro" id="IPR025979">
    <property type="entry name" value="ChrR-like_cupin_dom"/>
</dbReference>
<dbReference type="Gene3D" id="2.60.120.10">
    <property type="entry name" value="Jelly Rolls"/>
    <property type="match status" value="1"/>
</dbReference>
<feature type="domain" description="ChrR-like cupin" evidence="1">
    <location>
        <begin position="8"/>
        <end position="106"/>
    </location>
</feature>
<dbReference type="SUPFAM" id="SSF51182">
    <property type="entry name" value="RmlC-like cupins"/>
    <property type="match status" value="1"/>
</dbReference>
<accession>A0ABV3GPI3</accession>
<organism evidence="2 3">
    <name type="scientific">Microtetraspora glauca</name>
    <dbReference type="NCBI Taxonomy" id="1996"/>
    <lineage>
        <taxon>Bacteria</taxon>
        <taxon>Bacillati</taxon>
        <taxon>Actinomycetota</taxon>
        <taxon>Actinomycetes</taxon>
        <taxon>Streptosporangiales</taxon>
        <taxon>Streptosporangiaceae</taxon>
        <taxon>Microtetraspora</taxon>
    </lineage>
</organism>
<dbReference type="Proteomes" id="UP001551675">
    <property type="component" value="Unassembled WGS sequence"/>
</dbReference>
<gene>
    <name evidence="2" type="ORF">AB0I59_33390</name>
</gene>
<evidence type="ECO:0000313" key="2">
    <source>
        <dbReference type="EMBL" id="MEV0973523.1"/>
    </source>
</evidence>
<dbReference type="Pfam" id="PF12973">
    <property type="entry name" value="Cupin_7"/>
    <property type="match status" value="1"/>
</dbReference>
<keyword evidence="3" id="KW-1185">Reference proteome</keyword>